<dbReference type="EMBL" id="LCFK01000054">
    <property type="protein sequence ID" value="KKS92004.1"/>
    <property type="molecule type" value="Genomic_DNA"/>
</dbReference>
<evidence type="ECO:0000313" key="2">
    <source>
        <dbReference type="EMBL" id="KKS92004.1"/>
    </source>
</evidence>
<dbReference type="PANTHER" id="PTHR30619">
    <property type="entry name" value="DNA INTERNALIZATION/COMPETENCE PROTEIN COMEC/REC2"/>
    <property type="match status" value="1"/>
</dbReference>
<dbReference type="Pfam" id="PF00753">
    <property type="entry name" value="Lactamase_B"/>
    <property type="match status" value="1"/>
</dbReference>
<evidence type="ECO:0000259" key="1">
    <source>
        <dbReference type="Pfam" id="PF00753"/>
    </source>
</evidence>
<evidence type="ECO:0000313" key="3">
    <source>
        <dbReference type="Proteomes" id="UP000033980"/>
    </source>
</evidence>
<dbReference type="AlphaFoldDB" id="A0A0G1D2S1"/>
<accession>A0A0G1D2S1</accession>
<gene>
    <name evidence="2" type="ORF">UV68_C0054G0002</name>
</gene>
<proteinExistence type="predicted"/>
<protein>
    <submittedName>
        <fullName evidence="2">Internalization-related competence protein ComEC/Rec2 protein</fullName>
    </submittedName>
</protein>
<name>A0A0G1D2S1_9BACT</name>
<organism evidence="2 3">
    <name type="scientific">Candidatus Collierbacteria bacterium GW2011_GWC2_43_12</name>
    <dbReference type="NCBI Taxonomy" id="1618390"/>
    <lineage>
        <taxon>Bacteria</taxon>
        <taxon>Candidatus Collieribacteriota</taxon>
    </lineage>
</organism>
<dbReference type="InterPro" id="IPR001279">
    <property type="entry name" value="Metallo-B-lactamas"/>
</dbReference>
<dbReference type="CDD" id="cd07731">
    <property type="entry name" value="ComA-like_MBL-fold"/>
    <property type="match status" value="1"/>
</dbReference>
<dbReference type="SUPFAM" id="SSF56281">
    <property type="entry name" value="Metallo-hydrolase/oxidoreductase"/>
    <property type="match status" value="1"/>
</dbReference>
<feature type="domain" description="Metallo-beta-lactamase" evidence="1">
    <location>
        <begin position="35"/>
        <end position="211"/>
    </location>
</feature>
<dbReference type="InterPro" id="IPR036866">
    <property type="entry name" value="RibonucZ/Hydroxyglut_hydro"/>
</dbReference>
<dbReference type="InterPro" id="IPR052159">
    <property type="entry name" value="Competence_DNA_uptake"/>
</dbReference>
<dbReference type="Gene3D" id="3.60.15.10">
    <property type="entry name" value="Ribonuclease Z/Hydroxyacylglutathione hydrolase-like"/>
    <property type="match status" value="1"/>
</dbReference>
<dbReference type="PANTHER" id="PTHR30619:SF1">
    <property type="entry name" value="RECOMBINATION PROTEIN 2"/>
    <property type="match status" value="1"/>
</dbReference>
<sequence>MNWKRWGVIVGILLTVWTWQQWPEGRLRIVFCDVGQGDGAVIVLGAFQALIDTGPSETKMAQCIADNVPFWDREIEVVLLSHGDKDHTGALKDLKKDFHINKVIEKADRKDVIRYGMLSFEILSGNDNDSRDLESAMLTDNQGSLVVKLTYGSFTALFTGDIDVEVELALKSMGVLKNIDLLKVAHHGSKFSSGKEFLGEVRPELAVISVGSKNTYGHPHGDTLMRLDAVGAKVLRTDQMGTISVVTDGSKIEVYKNK</sequence>
<comment type="caution">
    <text evidence="2">The sequence shown here is derived from an EMBL/GenBank/DDBJ whole genome shotgun (WGS) entry which is preliminary data.</text>
</comment>
<reference evidence="2 3" key="1">
    <citation type="journal article" date="2015" name="Nature">
        <title>rRNA introns, odd ribosomes, and small enigmatic genomes across a large radiation of phyla.</title>
        <authorList>
            <person name="Brown C.T."/>
            <person name="Hug L.A."/>
            <person name="Thomas B.C."/>
            <person name="Sharon I."/>
            <person name="Castelle C.J."/>
            <person name="Singh A."/>
            <person name="Wilkins M.J."/>
            <person name="Williams K.H."/>
            <person name="Banfield J.F."/>
        </authorList>
    </citation>
    <scope>NUCLEOTIDE SEQUENCE [LARGE SCALE GENOMIC DNA]</scope>
</reference>
<dbReference type="InterPro" id="IPR035681">
    <property type="entry name" value="ComA-like_MBL"/>
</dbReference>
<dbReference type="Proteomes" id="UP000033980">
    <property type="component" value="Unassembled WGS sequence"/>
</dbReference>